<accession>A0A1I4P4W3</accession>
<gene>
    <name evidence="1" type="ORF">SAMN04487963_1808</name>
</gene>
<organism evidence="1 2">
    <name type="scientific">Marinobacter zhejiangensis</name>
    <dbReference type="NCBI Taxonomy" id="488535"/>
    <lineage>
        <taxon>Bacteria</taxon>
        <taxon>Pseudomonadati</taxon>
        <taxon>Pseudomonadota</taxon>
        <taxon>Gammaproteobacteria</taxon>
        <taxon>Pseudomonadales</taxon>
        <taxon>Marinobacteraceae</taxon>
        <taxon>Marinobacter</taxon>
    </lineage>
</organism>
<reference evidence="2" key="1">
    <citation type="submission" date="2016-10" db="EMBL/GenBank/DDBJ databases">
        <authorList>
            <person name="Varghese N."/>
            <person name="Submissions S."/>
        </authorList>
    </citation>
    <scope>NUCLEOTIDE SEQUENCE [LARGE SCALE GENOMIC DNA]</scope>
    <source>
        <strain evidence="2">CGMCC 1.7061</strain>
    </source>
</reference>
<name>A0A1I4P4W3_9GAMM</name>
<evidence type="ECO:0008006" key="3">
    <source>
        <dbReference type="Google" id="ProtNLM"/>
    </source>
</evidence>
<dbReference type="OrthoDB" id="6905148at2"/>
<dbReference type="EMBL" id="FOUE01000002">
    <property type="protein sequence ID" value="SFM22779.1"/>
    <property type="molecule type" value="Genomic_DNA"/>
</dbReference>
<dbReference type="STRING" id="488535.SAMN04487963_1808"/>
<protein>
    <recommendedName>
        <fullName evidence="3">Cysteine-rich CPCC</fullName>
    </recommendedName>
</protein>
<proteinExistence type="predicted"/>
<evidence type="ECO:0000313" key="1">
    <source>
        <dbReference type="EMBL" id="SFM22779.1"/>
    </source>
</evidence>
<dbReference type="Proteomes" id="UP000198519">
    <property type="component" value="Unassembled WGS sequence"/>
</dbReference>
<keyword evidence="2" id="KW-1185">Reference proteome</keyword>
<dbReference type="AlphaFoldDB" id="A0A1I4P4W3"/>
<sequence>MIVRPKVTMKKEARPVHRIHCGECNWELLIASQADSEIKCCSWCGWEDLEISKVSAQGGFQEMNCDVHGDFTVVLPSPDIDPLDFMPDLFCPFCK</sequence>
<evidence type="ECO:0000313" key="2">
    <source>
        <dbReference type="Proteomes" id="UP000198519"/>
    </source>
</evidence>